<accession>A0A6J4K938</accession>
<sequence>MRRCRVNDLLGRALSGLHVVLLLEGPEHADLASFSGSPPFGGAGSIDGRSVRCLTAEVQMLCHTGYV</sequence>
<proteinExistence type="predicted"/>
<evidence type="ECO:0000313" key="1">
    <source>
        <dbReference type="EMBL" id="CAA9298825.1"/>
    </source>
</evidence>
<dbReference type="AlphaFoldDB" id="A0A6J4K938"/>
<feature type="non-terminal residue" evidence="1">
    <location>
        <position position="67"/>
    </location>
</feature>
<organism evidence="1">
    <name type="scientific">uncultured Chloroflexia bacterium</name>
    <dbReference type="NCBI Taxonomy" id="1672391"/>
    <lineage>
        <taxon>Bacteria</taxon>
        <taxon>Bacillati</taxon>
        <taxon>Chloroflexota</taxon>
        <taxon>Chloroflexia</taxon>
        <taxon>environmental samples</taxon>
    </lineage>
</organism>
<reference evidence="1" key="1">
    <citation type="submission" date="2020-02" db="EMBL/GenBank/DDBJ databases">
        <authorList>
            <person name="Meier V. D."/>
        </authorList>
    </citation>
    <scope>NUCLEOTIDE SEQUENCE</scope>
    <source>
        <strain evidence="1">AVDCRST_MAG93</strain>
    </source>
</reference>
<protein>
    <submittedName>
        <fullName evidence="1">Uncharacterized protein</fullName>
    </submittedName>
</protein>
<gene>
    <name evidence="1" type="ORF">AVDCRST_MAG93-4452</name>
</gene>
<dbReference type="EMBL" id="CADCTR010001495">
    <property type="protein sequence ID" value="CAA9298825.1"/>
    <property type="molecule type" value="Genomic_DNA"/>
</dbReference>
<dbReference type="Gene3D" id="3.30.460.40">
    <property type="match status" value="1"/>
</dbReference>
<name>A0A6J4K938_9CHLR</name>